<keyword evidence="4" id="KW-1185">Reference proteome</keyword>
<keyword evidence="1" id="KW-0732">Signal</keyword>
<evidence type="ECO:0000313" key="3">
    <source>
        <dbReference type="EMBL" id="MBC5615496.1"/>
    </source>
</evidence>
<dbReference type="Gene3D" id="2.60.120.560">
    <property type="entry name" value="Exo-inulinase, domain 1"/>
    <property type="match status" value="1"/>
</dbReference>
<feature type="domain" description="3-keto-alpha-glucoside-1,2-lyase/3-keto-2-hydroxy-glucal hydratase" evidence="2">
    <location>
        <begin position="75"/>
        <end position="257"/>
    </location>
</feature>
<comment type="caution">
    <text evidence="3">The sequence shown here is derived from an EMBL/GenBank/DDBJ whole genome shotgun (WGS) entry which is preliminary data.</text>
</comment>
<name>A0ABR7CIM4_9BACT</name>
<evidence type="ECO:0000256" key="1">
    <source>
        <dbReference type="SAM" id="SignalP"/>
    </source>
</evidence>
<dbReference type="Pfam" id="PF06439">
    <property type="entry name" value="3keto-disac_hyd"/>
    <property type="match status" value="1"/>
</dbReference>
<proteinExistence type="predicted"/>
<gene>
    <name evidence="3" type="ORF">H8S08_00485</name>
</gene>
<evidence type="ECO:0000313" key="4">
    <source>
        <dbReference type="Proteomes" id="UP000636891"/>
    </source>
</evidence>
<dbReference type="EMBL" id="JACOOK010000001">
    <property type="protein sequence ID" value="MBC5615496.1"/>
    <property type="molecule type" value="Genomic_DNA"/>
</dbReference>
<reference evidence="3 4" key="1">
    <citation type="submission" date="2020-08" db="EMBL/GenBank/DDBJ databases">
        <title>Genome public.</title>
        <authorList>
            <person name="Liu C."/>
            <person name="Sun Q."/>
        </authorList>
    </citation>
    <scope>NUCLEOTIDE SEQUENCE [LARGE SCALE GENOMIC DNA]</scope>
    <source>
        <strain evidence="3 4">New-7</strain>
    </source>
</reference>
<dbReference type="Proteomes" id="UP000636891">
    <property type="component" value="Unassembled WGS sequence"/>
</dbReference>
<dbReference type="InterPro" id="IPR010496">
    <property type="entry name" value="AL/BT2_dom"/>
</dbReference>
<accession>A0ABR7CIM4</accession>
<evidence type="ECO:0000259" key="2">
    <source>
        <dbReference type="Pfam" id="PF06439"/>
    </source>
</evidence>
<protein>
    <submittedName>
        <fullName evidence="3">DUF1080 domain-containing protein</fullName>
    </submittedName>
</protein>
<dbReference type="RefSeq" id="WP_118656507.1">
    <property type="nucleotide sequence ID" value="NZ_JACOOK010000001.1"/>
</dbReference>
<feature type="chain" id="PRO_5046814506" evidence="1">
    <location>
        <begin position="19"/>
        <end position="259"/>
    </location>
</feature>
<organism evidence="3 4">
    <name type="scientific">Alistipes hominis</name>
    <dbReference type="NCBI Taxonomy" id="2763015"/>
    <lineage>
        <taxon>Bacteria</taxon>
        <taxon>Pseudomonadati</taxon>
        <taxon>Bacteroidota</taxon>
        <taxon>Bacteroidia</taxon>
        <taxon>Bacteroidales</taxon>
        <taxon>Rikenellaceae</taxon>
        <taxon>Alistipes</taxon>
    </lineage>
</organism>
<feature type="signal peptide" evidence="1">
    <location>
        <begin position="1"/>
        <end position="18"/>
    </location>
</feature>
<sequence length="259" mass="28724">MKHLLLLSAWCVGVCAGAAGQDAKKYPDPAPMTHDMSEFWTPQPKIVTPPDMDNAVVAPPSDAVVLLGLKDNAISEWVNCEEGKPVGWQIENGIMTVKPHSGSIRTKKDFGDFQLHLEWSAPTEIVGESQGRGNSGVFMQGMYEVQILDNYQNETYANGQAGSIYKQTPPLVNACQKPGKWNTYDIIYTAPRFKEDGSLQSHGRITVLHNGVLVQNNTMILGTTEFIGFPRIVAHSKGPIILQDHLNPVRFRNIWIREL</sequence>